<dbReference type="EMBL" id="CP066167">
    <property type="protein sequence ID" value="QQD16813.1"/>
    <property type="molecule type" value="Genomic_DNA"/>
</dbReference>
<accession>A0A7T4QXV0</accession>
<dbReference type="AlphaFoldDB" id="A0A7T4QXV0"/>
<dbReference type="RefSeq" id="WP_198568315.1">
    <property type="nucleotide sequence ID" value="NZ_CP066167.1"/>
</dbReference>
<name>A0A7T4QXV0_9GAMM</name>
<feature type="chain" id="PRO_5032279590" evidence="1">
    <location>
        <begin position="22"/>
        <end position="121"/>
    </location>
</feature>
<keyword evidence="1" id="KW-0732">Signal</keyword>
<dbReference type="KEGG" id="snan:I6N98_10475"/>
<dbReference type="Proteomes" id="UP000596063">
    <property type="component" value="Chromosome"/>
</dbReference>
<keyword evidence="3" id="KW-1185">Reference proteome</keyword>
<organism evidence="2 3">
    <name type="scientific">Spongiibacter nanhainus</name>
    <dbReference type="NCBI Taxonomy" id="2794344"/>
    <lineage>
        <taxon>Bacteria</taxon>
        <taxon>Pseudomonadati</taxon>
        <taxon>Pseudomonadota</taxon>
        <taxon>Gammaproteobacteria</taxon>
        <taxon>Cellvibrionales</taxon>
        <taxon>Spongiibacteraceae</taxon>
        <taxon>Spongiibacter</taxon>
    </lineage>
</organism>
<evidence type="ECO:0000256" key="1">
    <source>
        <dbReference type="SAM" id="SignalP"/>
    </source>
</evidence>
<reference evidence="2 3" key="1">
    <citation type="submission" date="2020-12" db="EMBL/GenBank/DDBJ databases">
        <authorList>
            <person name="Shan Y."/>
        </authorList>
    </citation>
    <scope>NUCLEOTIDE SEQUENCE [LARGE SCALE GENOMIC DNA]</scope>
    <source>
        <strain evidence="3">csc3.9</strain>
    </source>
</reference>
<protein>
    <submittedName>
        <fullName evidence="2">Uncharacterized protein</fullName>
    </submittedName>
</protein>
<evidence type="ECO:0000313" key="3">
    <source>
        <dbReference type="Proteomes" id="UP000596063"/>
    </source>
</evidence>
<sequence length="121" mass="14696">MTKVHLLAAIFMVLAASQSYAGHPQERRVSGDYSHQLRVHAGGKHYYRSPQRHYSTQYHTRTHWRHHPPKRHYSGHRGYHRHHGYVRDHRWDRHSRHHRHDRYCGHGRHHTKSGIRVYLDL</sequence>
<feature type="signal peptide" evidence="1">
    <location>
        <begin position="1"/>
        <end position="21"/>
    </location>
</feature>
<proteinExistence type="predicted"/>
<evidence type="ECO:0000313" key="2">
    <source>
        <dbReference type="EMBL" id="QQD16813.1"/>
    </source>
</evidence>
<gene>
    <name evidence="2" type="ORF">I6N98_10475</name>
</gene>